<feature type="compositionally biased region" description="Basic residues" evidence="1">
    <location>
        <begin position="125"/>
        <end position="134"/>
    </location>
</feature>
<feature type="region of interest" description="Disordered" evidence="1">
    <location>
        <begin position="103"/>
        <end position="134"/>
    </location>
</feature>
<dbReference type="Proteomes" id="UP001497516">
    <property type="component" value="Chromosome 6"/>
</dbReference>
<keyword evidence="3" id="KW-1185">Reference proteome</keyword>
<organism evidence="2 3">
    <name type="scientific">Linum trigynum</name>
    <dbReference type="NCBI Taxonomy" id="586398"/>
    <lineage>
        <taxon>Eukaryota</taxon>
        <taxon>Viridiplantae</taxon>
        <taxon>Streptophyta</taxon>
        <taxon>Embryophyta</taxon>
        <taxon>Tracheophyta</taxon>
        <taxon>Spermatophyta</taxon>
        <taxon>Magnoliopsida</taxon>
        <taxon>eudicotyledons</taxon>
        <taxon>Gunneridae</taxon>
        <taxon>Pentapetalae</taxon>
        <taxon>rosids</taxon>
        <taxon>fabids</taxon>
        <taxon>Malpighiales</taxon>
        <taxon>Linaceae</taxon>
        <taxon>Linum</taxon>
    </lineage>
</organism>
<evidence type="ECO:0000256" key="1">
    <source>
        <dbReference type="SAM" id="MobiDB-lite"/>
    </source>
</evidence>
<proteinExistence type="predicted"/>
<protein>
    <submittedName>
        <fullName evidence="2">Uncharacterized protein</fullName>
    </submittedName>
</protein>
<reference evidence="2 3" key="1">
    <citation type="submission" date="2024-04" db="EMBL/GenBank/DDBJ databases">
        <authorList>
            <person name="Fracassetti M."/>
        </authorList>
    </citation>
    <scope>NUCLEOTIDE SEQUENCE [LARGE SCALE GENOMIC DNA]</scope>
</reference>
<sequence length="134" mass="15370">MDLHPERPEVVFFQYREYPECILFCNLKTGMGEPEFFSATKFYLNDPCWRVLRARVTCWPTPIPRYEQLRGMYDGSYDCWVQNTSTTTLPSTIEECQPLVEQSGHRRKGKRSAAAAAAAVQSGQRKSKVVKGVQ</sequence>
<gene>
    <name evidence="2" type="ORF">LTRI10_LOCUS38528</name>
</gene>
<accession>A0AAV2FKX0</accession>
<dbReference type="EMBL" id="OZ034819">
    <property type="protein sequence ID" value="CAL1398290.1"/>
    <property type="molecule type" value="Genomic_DNA"/>
</dbReference>
<dbReference type="AlphaFoldDB" id="A0AAV2FKX0"/>
<name>A0AAV2FKX0_9ROSI</name>
<evidence type="ECO:0000313" key="3">
    <source>
        <dbReference type="Proteomes" id="UP001497516"/>
    </source>
</evidence>
<evidence type="ECO:0000313" key="2">
    <source>
        <dbReference type="EMBL" id="CAL1398290.1"/>
    </source>
</evidence>